<name>A0A4S8LI48_DENBC</name>
<dbReference type="Proteomes" id="UP000297245">
    <property type="component" value="Unassembled WGS sequence"/>
</dbReference>
<keyword evidence="3" id="KW-1185">Reference proteome</keyword>
<accession>A0A4S8LI48</accession>
<dbReference type="AlphaFoldDB" id="A0A4S8LI48"/>
<protein>
    <submittedName>
        <fullName evidence="2">Uncharacterized protein</fullName>
    </submittedName>
</protein>
<sequence length="228" mass="26004">MDFSDPYYNLNFSSLTGGTQANPPSAANGFHTSDARSTSSDLELNPSSHNCCPNCSSYHCKSDDERFLRAMEEGRDDYRRRLEWIWYCISEAAPRAGQSDRERVWHTLVDSVDIWPIWEDGDDLNLPVAPVPQVYYWAGPRPQPGKFDFIAPIISQKIDLHSKNRCTPKLTPSPSPVSQSTSIHMHLAIVLWKTLLATRRVKYVWLFGRSFLNLVYVGRIKKLKPGKC</sequence>
<evidence type="ECO:0000313" key="3">
    <source>
        <dbReference type="Proteomes" id="UP000297245"/>
    </source>
</evidence>
<reference evidence="2 3" key="1">
    <citation type="journal article" date="2019" name="Nat. Ecol. Evol.">
        <title>Megaphylogeny resolves global patterns of mushroom evolution.</title>
        <authorList>
            <person name="Varga T."/>
            <person name="Krizsan K."/>
            <person name="Foldi C."/>
            <person name="Dima B."/>
            <person name="Sanchez-Garcia M."/>
            <person name="Sanchez-Ramirez S."/>
            <person name="Szollosi G.J."/>
            <person name="Szarkandi J.G."/>
            <person name="Papp V."/>
            <person name="Albert L."/>
            <person name="Andreopoulos W."/>
            <person name="Angelini C."/>
            <person name="Antonin V."/>
            <person name="Barry K.W."/>
            <person name="Bougher N.L."/>
            <person name="Buchanan P."/>
            <person name="Buyck B."/>
            <person name="Bense V."/>
            <person name="Catcheside P."/>
            <person name="Chovatia M."/>
            <person name="Cooper J."/>
            <person name="Damon W."/>
            <person name="Desjardin D."/>
            <person name="Finy P."/>
            <person name="Geml J."/>
            <person name="Haridas S."/>
            <person name="Hughes K."/>
            <person name="Justo A."/>
            <person name="Karasinski D."/>
            <person name="Kautmanova I."/>
            <person name="Kiss B."/>
            <person name="Kocsube S."/>
            <person name="Kotiranta H."/>
            <person name="LaButti K.M."/>
            <person name="Lechner B.E."/>
            <person name="Liimatainen K."/>
            <person name="Lipzen A."/>
            <person name="Lukacs Z."/>
            <person name="Mihaltcheva S."/>
            <person name="Morgado L.N."/>
            <person name="Niskanen T."/>
            <person name="Noordeloos M.E."/>
            <person name="Ohm R.A."/>
            <person name="Ortiz-Santana B."/>
            <person name="Ovrebo C."/>
            <person name="Racz N."/>
            <person name="Riley R."/>
            <person name="Savchenko A."/>
            <person name="Shiryaev A."/>
            <person name="Soop K."/>
            <person name="Spirin V."/>
            <person name="Szebenyi C."/>
            <person name="Tomsovsky M."/>
            <person name="Tulloss R.E."/>
            <person name="Uehling J."/>
            <person name="Grigoriev I.V."/>
            <person name="Vagvolgyi C."/>
            <person name="Papp T."/>
            <person name="Martin F.M."/>
            <person name="Miettinen O."/>
            <person name="Hibbett D.S."/>
            <person name="Nagy L.G."/>
        </authorList>
    </citation>
    <scope>NUCLEOTIDE SEQUENCE [LARGE SCALE GENOMIC DNA]</scope>
    <source>
        <strain evidence="2 3">CBS 962.96</strain>
    </source>
</reference>
<gene>
    <name evidence="2" type="ORF">K435DRAFT_866447</name>
</gene>
<evidence type="ECO:0000256" key="1">
    <source>
        <dbReference type="SAM" id="MobiDB-lite"/>
    </source>
</evidence>
<feature type="region of interest" description="Disordered" evidence="1">
    <location>
        <begin position="18"/>
        <end position="45"/>
    </location>
</feature>
<proteinExistence type="predicted"/>
<dbReference type="EMBL" id="ML179415">
    <property type="protein sequence ID" value="THU88258.1"/>
    <property type="molecule type" value="Genomic_DNA"/>
</dbReference>
<organism evidence="2 3">
    <name type="scientific">Dendrothele bispora (strain CBS 962.96)</name>
    <dbReference type="NCBI Taxonomy" id="1314807"/>
    <lineage>
        <taxon>Eukaryota</taxon>
        <taxon>Fungi</taxon>
        <taxon>Dikarya</taxon>
        <taxon>Basidiomycota</taxon>
        <taxon>Agaricomycotina</taxon>
        <taxon>Agaricomycetes</taxon>
        <taxon>Agaricomycetidae</taxon>
        <taxon>Agaricales</taxon>
        <taxon>Agaricales incertae sedis</taxon>
        <taxon>Dendrothele</taxon>
    </lineage>
</organism>
<evidence type="ECO:0000313" key="2">
    <source>
        <dbReference type="EMBL" id="THU88258.1"/>
    </source>
</evidence>